<proteinExistence type="predicted"/>
<name>A0A8S5QXV0_9CAUD</name>
<protein>
    <submittedName>
        <fullName evidence="1">Uncharacterized protein</fullName>
    </submittedName>
</protein>
<organism evidence="1">
    <name type="scientific">Siphoviridae sp. ctoiA13</name>
    <dbReference type="NCBI Taxonomy" id="2826462"/>
    <lineage>
        <taxon>Viruses</taxon>
        <taxon>Duplodnaviria</taxon>
        <taxon>Heunggongvirae</taxon>
        <taxon>Uroviricota</taxon>
        <taxon>Caudoviricetes</taxon>
    </lineage>
</organism>
<evidence type="ECO:0000313" key="1">
    <source>
        <dbReference type="EMBL" id="DAE24022.1"/>
    </source>
</evidence>
<reference evidence="1" key="1">
    <citation type="journal article" date="2021" name="Proc. Natl. Acad. Sci. U.S.A.">
        <title>A Catalog of Tens of Thousands of Viruses from Human Metagenomes Reveals Hidden Associations with Chronic Diseases.</title>
        <authorList>
            <person name="Tisza M.J."/>
            <person name="Buck C.B."/>
        </authorList>
    </citation>
    <scope>NUCLEOTIDE SEQUENCE</scope>
    <source>
        <strain evidence="1">CtoiA13</strain>
    </source>
</reference>
<accession>A0A8S5QXV0</accession>
<sequence>MLQFYKLTIIFYFRGLPMKNNINNNYNDKLAIIKSGLNIVKDTLKKPAYSSFKCMILL</sequence>
<dbReference type="EMBL" id="BK015765">
    <property type="protein sequence ID" value="DAE24022.1"/>
    <property type="molecule type" value="Genomic_DNA"/>
</dbReference>